<keyword evidence="4" id="KW-0410">Iron transport</keyword>
<keyword evidence="8 12" id="KW-0798">TonB box</keyword>
<dbReference type="SUPFAM" id="SSF56935">
    <property type="entry name" value="Porins"/>
    <property type="match status" value="1"/>
</dbReference>
<evidence type="ECO:0000256" key="13">
    <source>
        <dbReference type="SAM" id="SignalP"/>
    </source>
</evidence>
<evidence type="ECO:0000256" key="1">
    <source>
        <dbReference type="ARBA" id="ARBA00004571"/>
    </source>
</evidence>
<dbReference type="InterPro" id="IPR039426">
    <property type="entry name" value="TonB-dep_rcpt-like"/>
</dbReference>
<dbReference type="PANTHER" id="PTHR32552:SF81">
    <property type="entry name" value="TONB-DEPENDENT OUTER MEMBRANE RECEPTOR"/>
    <property type="match status" value="1"/>
</dbReference>
<comment type="caution">
    <text evidence="16">The sequence shown here is derived from an EMBL/GenBank/DDBJ whole genome shotgun (WGS) entry which is preliminary data.</text>
</comment>
<evidence type="ECO:0000256" key="6">
    <source>
        <dbReference type="ARBA" id="ARBA00023004"/>
    </source>
</evidence>
<keyword evidence="6" id="KW-0408">Iron</keyword>
<evidence type="ECO:0000256" key="12">
    <source>
        <dbReference type="RuleBase" id="RU003357"/>
    </source>
</evidence>
<evidence type="ECO:0000256" key="10">
    <source>
        <dbReference type="ARBA" id="ARBA00023237"/>
    </source>
</evidence>
<dbReference type="Pfam" id="PF07715">
    <property type="entry name" value="Plug"/>
    <property type="match status" value="1"/>
</dbReference>
<evidence type="ECO:0000256" key="9">
    <source>
        <dbReference type="ARBA" id="ARBA00023136"/>
    </source>
</evidence>
<feature type="chain" id="PRO_5005291407" evidence="13">
    <location>
        <begin position="25"/>
        <end position="836"/>
    </location>
</feature>
<dbReference type="RefSeq" id="WP_059153105.1">
    <property type="nucleotide sequence ID" value="NZ_KQ130457.1"/>
</dbReference>
<keyword evidence="10 11" id="KW-0998">Cell outer membrane</keyword>
<keyword evidence="2 11" id="KW-0813">Transport</keyword>
<evidence type="ECO:0000256" key="5">
    <source>
        <dbReference type="ARBA" id="ARBA00022692"/>
    </source>
</evidence>
<dbReference type="GO" id="GO:0009279">
    <property type="term" value="C:cell outer membrane"/>
    <property type="evidence" value="ECO:0007669"/>
    <property type="project" value="UniProtKB-SubCell"/>
</dbReference>
<evidence type="ECO:0000313" key="17">
    <source>
        <dbReference type="Proteomes" id="UP000052268"/>
    </source>
</evidence>
<accession>A0A0J7XJW6</accession>
<feature type="signal peptide" evidence="13">
    <location>
        <begin position="1"/>
        <end position="24"/>
    </location>
</feature>
<evidence type="ECO:0000256" key="11">
    <source>
        <dbReference type="PROSITE-ProRule" id="PRU01360"/>
    </source>
</evidence>
<evidence type="ECO:0000259" key="14">
    <source>
        <dbReference type="Pfam" id="PF00593"/>
    </source>
</evidence>
<dbReference type="Pfam" id="PF00593">
    <property type="entry name" value="TonB_dep_Rec_b-barrel"/>
    <property type="match status" value="1"/>
</dbReference>
<feature type="domain" description="TonB-dependent receptor-like beta-barrel" evidence="14">
    <location>
        <begin position="302"/>
        <end position="788"/>
    </location>
</feature>
<keyword evidence="17" id="KW-1185">Reference proteome</keyword>
<comment type="subcellular location">
    <subcellularLocation>
        <location evidence="1 11">Cell outer membrane</location>
        <topology evidence="1 11">Multi-pass membrane protein</topology>
    </subcellularLocation>
</comment>
<dbReference type="EMBL" id="JACU01000010">
    <property type="protein sequence ID" value="KMS51944.1"/>
    <property type="molecule type" value="Genomic_DNA"/>
</dbReference>
<keyword evidence="13" id="KW-0732">Signal</keyword>
<dbReference type="PROSITE" id="PS52016">
    <property type="entry name" value="TONB_DEPENDENT_REC_3"/>
    <property type="match status" value="1"/>
</dbReference>
<evidence type="ECO:0000256" key="4">
    <source>
        <dbReference type="ARBA" id="ARBA00022496"/>
    </source>
</evidence>
<dbReference type="PATRIC" id="fig|1114963.3.peg.4128"/>
<organism evidence="16 17">
    <name type="scientific">Novosphingobium barchaimii LL02</name>
    <dbReference type="NCBI Taxonomy" id="1114963"/>
    <lineage>
        <taxon>Bacteria</taxon>
        <taxon>Pseudomonadati</taxon>
        <taxon>Pseudomonadota</taxon>
        <taxon>Alphaproteobacteria</taxon>
        <taxon>Sphingomonadales</taxon>
        <taxon>Sphingomonadaceae</taxon>
        <taxon>Novosphingobium</taxon>
    </lineage>
</organism>
<comment type="similarity">
    <text evidence="11 12">Belongs to the TonB-dependent receptor family.</text>
</comment>
<evidence type="ECO:0000313" key="16">
    <source>
        <dbReference type="EMBL" id="KMS51944.1"/>
    </source>
</evidence>
<sequence>MDHKKTLYSLFLTSALTSALPALATAQTAPPATPQAASSSIDDIVVTARRESEVLQDIPVSVQVVTGDRLQKLAITSVEEVSKLAPGLTLVNGGTTTSVTLRGVTWQPASGTPATPIYFNEVPFDPGNTIVSLFDVGQIEVLRGPQGTTRGAPSISGAVTIATRKPDVDQFGGYVQGLYGSGRHSDVQGAVNVPIIDGVLAVRLAANIEDSRANRITSVNSAIKPKFKDRTYRASLLFKPTDTLSIQAMYQRRKSYTRTFTQVAGPGSPGFAGFPGALPAIPANYNGPELTPGDRRAVQDLPDLSPQHIDLLTVNANWEVFGHNISVNYGRQFNRSGQQFNTYDYLNIVPGFEKPATFGNVGIPKFETREIRLSSLADPDRPFDYDIGWFSKHSNGIQYFDAPTYLSGAFGSPATAAPGDLVTPNPRYVLNSLTTIHLEQVFDSFYGNVRLHIGDRTELSGGLAIVRDRVQTDLDIQTDAAFNAFSNPALPSTAFCPFAVPGAIASPVYTAGVVCEVGLPAGIGNAVQNNNDRYTAALYNFSFSHKITDDLLVYATTGSSFRTGLPAINNPGLPEDLVTPAPEKAKSYEIGVKSSFGRHLTVNADVFQIDYGNQLTTFEGVSYYNTSTLQTSQTSYAFYRNVDARVRGFEVEISARPIDNLTLGVNASYSKIKSKGGLIPANPGGCEGAGPVGPENPINLCPSTKGQVLNTQPPFQATVNGGYEMPFTDALAGYFRFNVNFKGKNPNFGNFKSGTEFRSTPSFAIVDLFAGLTGNAGVWDLGVYAKNVFDKKNELSRVATINSIYTNFAAPAGYDVVRTTLPREIGVTLRYAFGSR</sequence>
<proteinExistence type="inferred from homology"/>
<dbReference type="PANTHER" id="PTHR32552">
    <property type="entry name" value="FERRICHROME IRON RECEPTOR-RELATED"/>
    <property type="match status" value="1"/>
</dbReference>
<evidence type="ECO:0000259" key="15">
    <source>
        <dbReference type="Pfam" id="PF07715"/>
    </source>
</evidence>
<dbReference type="InterPro" id="IPR012910">
    <property type="entry name" value="Plug_dom"/>
</dbReference>
<dbReference type="AlphaFoldDB" id="A0A0J7XJW6"/>
<dbReference type="GO" id="GO:0006826">
    <property type="term" value="P:iron ion transport"/>
    <property type="evidence" value="ECO:0007669"/>
    <property type="project" value="UniProtKB-KW"/>
</dbReference>
<name>A0A0J7XJW6_9SPHN</name>
<dbReference type="InterPro" id="IPR000531">
    <property type="entry name" value="Beta-barrel_TonB"/>
</dbReference>
<keyword evidence="7" id="KW-0406">Ion transport</keyword>
<dbReference type="InterPro" id="IPR036942">
    <property type="entry name" value="Beta-barrel_TonB_sf"/>
</dbReference>
<gene>
    <name evidence="16" type="ORF">V474_02545</name>
</gene>
<dbReference type="Gene3D" id="2.40.170.20">
    <property type="entry name" value="TonB-dependent receptor, beta-barrel domain"/>
    <property type="match status" value="1"/>
</dbReference>
<feature type="domain" description="TonB-dependent receptor plug" evidence="15">
    <location>
        <begin position="55"/>
        <end position="158"/>
    </location>
</feature>
<evidence type="ECO:0000256" key="3">
    <source>
        <dbReference type="ARBA" id="ARBA00022452"/>
    </source>
</evidence>
<evidence type="ECO:0000256" key="8">
    <source>
        <dbReference type="ARBA" id="ARBA00023077"/>
    </source>
</evidence>
<keyword evidence="3 11" id="KW-1134">Transmembrane beta strand</keyword>
<evidence type="ECO:0000256" key="2">
    <source>
        <dbReference type="ARBA" id="ARBA00022448"/>
    </source>
</evidence>
<keyword evidence="9 11" id="KW-0472">Membrane</keyword>
<evidence type="ECO:0000256" key="7">
    <source>
        <dbReference type="ARBA" id="ARBA00023065"/>
    </source>
</evidence>
<reference evidence="16 17" key="1">
    <citation type="journal article" date="2015" name="G3 (Bethesda)">
        <title>Insights into Ongoing Evolution of the Hexachlorocyclohexane Catabolic Pathway from Comparative Genomics of Ten Sphingomonadaceae Strains.</title>
        <authorList>
            <person name="Pearce S.L."/>
            <person name="Oakeshott J.G."/>
            <person name="Pandey G."/>
        </authorList>
    </citation>
    <scope>NUCLEOTIDE SEQUENCE [LARGE SCALE GENOMIC DNA]</scope>
    <source>
        <strain evidence="16 17">LL02</strain>
    </source>
</reference>
<keyword evidence="5 11" id="KW-0812">Transmembrane</keyword>
<dbReference type="Proteomes" id="UP000052268">
    <property type="component" value="Unassembled WGS sequence"/>
</dbReference>
<protein>
    <submittedName>
        <fullName evidence="16">Uncharacterized protein</fullName>
    </submittedName>
</protein>